<organism evidence="6 7">
    <name type="scientific">Methanobacterium paludis (strain DSM 25820 / JCM 18151 / SWAN1)</name>
    <dbReference type="NCBI Taxonomy" id="868131"/>
    <lineage>
        <taxon>Archaea</taxon>
        <taxon>Methanobacteriati</taxon>
        <taxon>Methanobacteriota</taxon>
        <taxon>Methanomada group</taxon>
        <taxon>Methanobacteria</taxon>
        <taxon>Methanobacteriales</taxon>
        <taxon>Methanobacteriaceae</taxon>
        <taxon>Methanobacterium</taxon>
    </lineage>
</organism>
<dbReference type="GO" id="GO:0003723">
    <property type="term" value="F:RNA binding"/>
    <property type="evidence" value="ECO:0007669"/>
    <property type="project" value="TreeGrafter"/>
</dbReference>
<reference evidence="6 7" key="1">
    <citation type="journal article" date="2014" name="Int. J. Syst. Evol. Microbiol.">
        <title>Methanobacterium paludis sp. nov. and a novel strain of Methanobacterium lacus isolated from northern peatlands.</title>
        <authorList>
            <person name="Cadillo-Quiroz H."/>
            <person name="Brauer S.L."/>
            <person name="Goodson N."/>
            <person name="Yavitt J.B."/>
            <person name="Zinder S.H."/>
        </authorList>
    </citation>
    <scope>NUCLEOTIDE SEQUENCE [LARGE SCALE GENOMIC DNA]</scope>
    <source>
        <strain evidence="7">DSM 25820 / JCM 18151 / SWAN1</strain>
    </source>
</reference>
<dbReference type="AlphaFoldDB" id="F6D5B9"/>
<keyword evidence="2 5" id="KW-0689">Ribosomal protein</keyword>
<accession>F6D5B9</accession>
<gene>
    <name evidence="5" type="primary">rps19e</name>
    <name evidence="6" type="ordered locus">MSWAN_1849</name>
</gene>
<protein>
    <recommendedName>
        <fullName evidence="4 5">Small ribosomal subunit protein eS19</fullName>
    </recommendedName>
</protein>
<evidence type="ECO:0000256" key="1">
    <source>
        <dbReference type="ARBA" id="ARBA00010014"/>
    </source>
</evidence>
<dbReference type="GO" id="GO:0003735">
    <property type="term" value="F:structural constituent of ribosome"/>
    <property type="evidence" value="ECO:0007669"/>
    <property type="project" value="InterPro"/>
</dbReference>
<keyword evidence="3 5" id="KW-0687">Ribonucleoprotein</keyword>
<dbReference type="SMART" id="SM01413">
    <property type="entry name" value="Ribosomal_S19e"/>
    <property type="match status" value="1"/>
</dbReference>
<dbReference type="InterPro" id="IPR036388">
    <property type="entry name" value="WH-like_DNA-bd_sf"/>
</dbReference>
<dbReference type="eggNOG" id="arCOG01344">
    <property type="taxonomic scope" value="Archaea"/>
</dbReference>
<dbReference type="NCBIfam" id="NF006811">
    <property type="entry name" value="PRK09333.1"/>
    <property type="match status" value="1"/>
</dbReference>
<evidence type="ECO:0000256" key="4">
    <source>
        <dbReference type="ARBA" id="ARBA00035143"/>
    </source>
</evidence>
<dbReference type="FunFam" id="1.10.10.10:FF:000449">
    <property type="entry name" value="30S ribosomal protein S19e"/>
    <property type="match status" value="1"/>
</dbReference>
<dbReference type="SUPFAM" id="SSF46785">
    <property type="entry name" value="Winged helix' DNA-binding domain"/>
    <property type="match status" value="1"/>
</dbReference>
<dbReference type="EMBL" id="CP002772">
    <property type="protein sequence ID" value="AEG18860.1"/>
    <property type="molecule type" value="Genomic_DNA"/>
</dbReference>
<dbReference type="InterPro" id="IPR036390">
    <property type="entry name" value="WH_DNA-bd_sf"/>
</dbReference>
<dbReference type="InterPro" id="IPR027548">
    <property type="entry name" value="Ribosomal_eS19_archaeal"/>
</dbReference>
<dbReference type="InterPro" id="IPR001266">
    <property type="entry name" value="Ribosomal_eS19"/>
</dbReference>
<evidence type="ECO:0000256" key="2">
    <source>
        <dbReference type="ARBA" id="ARBA00022980"/>
    </source>
</evidence>
<dbReference type="GeneID" id="10669359"/>
<sequence length="146" mass="16351">MTTIYDVPADSLISEVAKELTENKKINPPEWVPFVKTGVHKERRPENPEWWYVRCASILRRVYMDGPVGINSLKTYYGGKKDRGTSPEKFKKGSGSIIRVALKQLEDAGFVAKVGDEGRVASPAGKSFLDKASYTIKKDIPELAKY</sequence>
<dbReference type="Gene3D" id="1.10.10.10">
    <property type="entry name" value="Winged helix-like DNA-binding domain superfamily/Winged helix DNA-binding domain"/>
    <property type="match status" value="1"/>
</dbReference>
<dbReference type="Proteomes" id="UP000009231">
    <property type="component" value="Chromosome"/>
</dbReference>
<comment type="similarity">
    <text evidence="1 5">Belongs to the eukaryotic ribosomal protein eS19 family.</text>
</comment>
<dbReference type="GO" id="GO:0006412">
    <property type="term" value="P:translation"/>
    <property type="evidence" value="ECO:0007669"/>
    <property type="project" value="UniProtKB-UniRule"/>
</dbReference>
<evidence type="ECO:0000256" key="3">
    <source>
        <dbReference type="ARBA" id="ARBA00023274"/>
    </source>
</evidence>
<dbReference type="KEGG" id="mew:MSWAN_1849"/>
<dbReference type="OrthoDB" id="371836at2157"/>
<dbReference type="GO" id="GO:0022627">
    <property type="term" value="C:cytosolic small ribosomal subunit"/>
    <property type="evidence" value="ECO:0007669"/>
    <property type="project" value="TreeGrafter"/>
</dbReference>
<evidence type="ECO:0000313" key="6">
    <source>
        <dbReference type="EMBL" id="AEG18860.1"/>
    </source>
</evidence>
<dbReference type="STRING" id="868131.MSWAN_1849"/>
<evidence type="ECO:0000256" key="5">
    <source>
        <dbReference type="HAMAP-Rule" id="MF_01474"/>
    </source>
</evidence>
<comment type="subunit">
    <text evidence="5">Part of the 30S ribosomal subunit.</text>
</comment>
<dbReference type="PANTHER" id="PTHR11710">
    <property type="entry name" value="40S RIBOSOMAL PROTEIN S19"/>
    <property type="match status" value="1"/>
</dbReference>
<dbReference type="PANTHER" id="PTHR11710:SF0">
    <property type="entry name" value="40S RIBOSOMAL PROTEIN S19"/>
    <property type="match status" value="1"/>
</dbReference>
<dbReference type="HAMAP" id="MF_01474">
    <property type="entry name" value="Ribosomal_eS19"/>
    <property type="match status" value="1"/>
</dbReference>
<dbReference type="Pfam" id="PF01090">
    <property type="entry name" value="Ribosomal_S19e"/>
    <property type="match status" value="1"/>
</dbReference>
<keyword evidence="7" id="KW-1185">Reference proteome</keyword>
<dbReference type="RefSeq" id="WP_013826359.1">
    <property type="nucleotide sequence ID" value="NC_015574.1"/>
</dbReference>
<name>F6D5B9_METPW</name>
<proteinExistence type="inferred from homology"/>
<evidence type="ECO:0000313" key="7">
    <source>
        <dbReference type="Proteomes" id="UP000009231"/>
    </source>
</evidence>
<dbReference type="GO" id="GO:0000028">
    <property type="term" value="P:ribosomal small subunit assembly"/>
    <property type="evidence" value="ECO:0007669"/>
    <property type="project" value="TreeGrafter"/>
</dbReference>
<dbReference type="HOGENOM" id="CLU_108559_1_0_2"/>
<comment type="function">
    <text evidence="5">May be involved in maturation of the 30S ribosomal subunit.</text>
</comment>